<dbReference type="PANTHER" id="PTHR35763:SF1">
    <property type="entry name" value="OS11G0133900 PROTEIN"/>
    <property type="match status" value="1"/>
</dbReference>
<comment type="caution">
    <text evidence="2">The sequence shown here is derived from an EMBL/GenBank/DDBJ whole genome shotgun (WGS) entry which is preliminary data.</text>
</comment>
<evidence type="ECO:0000313" key="3">
    <source>
        <dbReference type="Proteomes" id="UP000525078"/>
    </source>
</evidence>
<dbReference type="Pfam" id="PF05347">
    <property type="entry name" value="Complex1_LYR"/>
    <property type="match status" value="1"/>
</dbReference>
<evidence type="ECO:0000313" key="2">
    <source>
        <dbReference type="EMBL" id="KAF4375434.1"/>
    </source>
</evidence>
<feature type="domain" description="Complex 1 LYR protein" evidence="1">
    <location>
        <begin position="7"/>
        <end position="62"/>
    </location>
</feature>
<gene>
    <name evidence="2" type="ORF">F8388_024093</name>
</gene>
<accession>A0A7J6FXG4</accession>
<protein>
    <recommendedName>
        <fullName evidence="1">Complex 1 LYR protein domain-containing protein</fullName>
    </recommendedName>
</protein>
<dbReference type="EMBL" id="JAATIP010000090">
    <property type="protein sequence ID" value="KAF4375434.1"/>
    <property type="molecule type" value="Genomic_DNA"/>
</dbReference>
<reference evidence="2 3" key="1">
    <citation type="journal article" date="2020" name="bioRxiv">
        <title>Sequence and annotation of 42 cannabis genomes reveals extensive copy number variation in cannabinoid synthesis and pathogen resistance genes.</title>
        <authorList>
            <person name="Mckernan K.J."/>
            <person name="Helbert Y."/>
            <person name="Kane L.T."/>
            <person name="Ebling H."/>
            <person name="Zhang L."/>
            <person name="Liu B."/>
            <person name="Eaton Z."/>
            <person name="Mclaughlin S."/>
            <person name="Kingan S."/>
            <person name="Baybayan P."/>
            <person name="Concepcion G."/>
            <person name="Jordan M."/>
            <person name="Riva A."/>
            <person name="Barbazuk W."/>
            <person name="Harkins T."/>
        </authorList>
    </citation>
    <scope>NUCLEOTIDE SEQUENCE [LARGE SCALE GENOMIC DNA]</scope>
    <source>
        <strain evidence="3">cv. Jamaican Lion 4</strain>
        <tissue evidence="2">Leaf</tissue>
    </source>
</reference>
<sequence length="210" mass="23861">MSSEAFQVAKVYRNLLKAVVKHIGKEDSKRHFREHVTNEFRKNLVLSDLKSVRQKIKLAQDYTYFLNSELLFSYNIAVDRSEEMKRTLGKSAASVGLQLPEVLGNAGSYYRKSEMCTDRRLVHFFNFVLIATTTGNTLSHDGVFLSHDIPQPCSIPCDGVAAARARQGMPSLWRKCPLLPYPTDCNGLIEWETRHHSDLCAFQSRGPRPN</sequence>
<dbReference type="InterPro" id="IPR008011">
    <property type="entry name" value="Complex1_LYR_dom"/>
</dbReference>
<name>A0A7J6FXG4_CANSA</name>
<dbReference type="AlphaFoldDB" id="A0A7J6FXG4"/>
<proteinExistence type="predicted"/>
<organism evidence="2 3">
    <name type="scientific">Cannabis sativa</name>
    <name type="common">Hemp</name>
    <name type="synonym">Marijuana</name>
    <dbReference type="NCBI Taxonomy" id="3483"/>
    <lineage>
        <taxon>Eukaryota</taxon>
        <taxon>Viridiplantae</taxon>
        <taxon>Streptophyta</taxon>
        <taxon>Embryophyta</taxon>
        <taxon>Tracheophyta</taxon>
        <taxon>Spermatophyta</taxon>
        <taxon>Magnoliopsida</taxon>
        <taxon>eudicotyledons</taxon>
        <taxon>Gunneridae</taxon>
        <taxon>Pentapetalae</taxon>
        <taxon>rosids</taxon>
        <taxon>fabids</taxon>
        <taxon>Rosales</taxon>
        <taxon>Cannabaceae</taxon>
        <taxon>Cannabis</taxon>
    </lineage>
</organism>
<dbReference type="Proteomes" id="UP000525078">
    <property type="component" value="Unassembled WGS sequence"/>
</dbReference>
<dbReference type="PANTHER" id="PTHR35763">
    <property type="entry name" value="COMPLEX 1 LYR-LIKE PROTEIN"/>
    <property type="match status" value="1"/>
</dbReference>
<evidence type="ECO:0000259" key="1">
    <source>
        <dbReference type="Pfam" id="PF05347"/>
    </source>
</evidence>